<evidence type="ECO:0000313" key="1">
    <source>
        <dbReference type="EMBL" id="WIM71492.1"/>
    </source>
</evidence>
<dbReference type="Gene3D" id="3.40.50.1820">
    <property type="entry name" value="alpha/beta hydrolase"/>
    <property type="match status" value="1"/>
</dbReference>
<reference evidence="1 2" key="1">
    <citation type="submission" date="2023-05" db="EMBL/GenBank/DDBJ databases">
        <title>Corynebacterium suedekumii sp. nov. and Corynebacterium breve sp. nov. isolated from raw cow's milk.</title>
        <authorList>
            <person name="Baer M.K."/>
            <person name="Mehl L."/>
            <person name="Hellmuth R."/>
            <person name="Marke G."/>
            <person name="Lipski A."/>
        </authorList>
    </citation>
    <scope>NUCLEOTIDE SEQUENCE [LARGE SCALE GENOMIC DNA]</scope>
    <source>
        <strain evidence="1 2">LM112</strain>
    </source>
</reference>
<proteinExistence type="predicted"/>
<organism evidence="1 2">
    <name type="scientific">Corynebacterium suedekumii</name>
    <dbReference type="NCBI Taxonomy" id="3049801"/>
    <lineage>
        <taxon>Bacteria</taxon>
        <taxon>Bacillati</taxon>
        <taxon>Actinomycetota</taxon>
        <taxon>Actinomycetes</taxon>
        <taxon>Mycobacteriales</taxon>
        <taxon>Corynebacteriaceae</taxon>
        <taxon>Corynebacterium</taxon>
    </lineage>
</organism>
<name>A0ABY8VRB4_9CORY</name>
<dbReference type="RefSeq" id="WP_284876061.1">
    <property type="nucleotide sequence ID" value="NZ_CP126970.1"/>
</dbReference>
<dbReference type="SUPFAM" id="SSF53474">
    <property type="entry name" value="alpha/beta-Hydrolases"/>
    <property type="match status" value="1"/>
</dbReference>
<evidence type="ECO:0008006" key="3">
    <source>
        <dbReference type="Google" id="ProtNLM"/>
    </source>
</evidence>
<protein>
    <recommendedName>
        <fullName evidence="3">Poly(3-hydroxybutyrate) depolymerase</fullName>
    </recommendedName>
</protein>
<dbReference type="Proteomes" id="UP001238805">
    <property type="component" value="Chromosome"/>
</dbReference>
<accession>A0ABY8VRB4</accession>
<keyword evidence="2" id="KW-1185">Reference proteome</keyword>
<gene>
    <name evidence="1" type="ORF">QP029_06915</name>
</gene>
<dbReference type="InterPro" id="IPR029058">
    <property type="entry name" value="AB_hydrolase_fold"/>
</dbReference>
<sequence>MIALLAIVVVVIFCLIVISLVAVRFAGARADCFEWQDAAFEMSSGPETKKIVAPALDTITEDTLMDQMFKDSRGTESSYHVFNHGIDADKPVGVLIHLHGDGGGEYDSPQGFATCAAALAAEHNMITVVPRTPDTENDTWWQDMNTNQRWLDELTAKVVNDFNIDRNRIWWSGYSGGAEFLSYSMLHNSPNLVTGGAVMMAGGGAPTWVNKKFNQDYLANTPLYWVVGERDDGSTSIDGFDALSAARKGSDWYRDQGFNQATLNVIQNHDHYSLPTIDVLQVGLPANRGQLVKQHFPGQ</sequence>
<evidence type="ECO:0000313" key="2">
    <source>
        <dbReference type="Proteomes" id="UP001238805"/>
    </source>
</evidence>
<dbReference type="EMBL" id="CP126970">
    <property type="protein sequence ID" value="WIM71492.1"/>
    <property type="molecule type" value="Genomic_DNA"/>
</dbReference>